<gene>
    <name evidence="2" type="ORF">BU204_15940</name>
</gene>
<dbReference type="Pfam" id="PF11716">
    <property type="entry name" value="MDMPI_N"/>
    <property type="match status" value="1"/>
</dbReference>
<dbReference type="NCBIfam" id="TIGR03083">
    <property type="entry name" value="maleylpyruvate isomerase family mycothiol-dependent enzyme"/>
    <property type="match status" value="1"/>
</dbReference>
<comment type="caution">
    <text evidence="2">The sequence shown here is derived from an EMBL/GenBank/DDBJ whole genome shotgun (WGS) entry which is preliminary data.</text>
</comment>
<dbReference type="STRING" id="1912961.BU204_15940"/>
<evidence type="ECO:0000313" key="3">
    <source>
        <dbReference type="Proteomes" id="UP000185596"/>
    </source>
</evidence>
<proteinExistence type="predicted"/>
<dbReference type="OrthoDB" id="5185819at2"/>
<dbReference type="NCBIfam" id="TIGR03086">
    <property type="entry name" value="TIGR03086 family metal-binding protein"/>
    <property type="match status" value="1"/>
</dbReference>
<dbReference type="RefSeq" id="WP_075126471.1">
    <property type="nucleotide sequence ID" value="NZ_MSIE01000028.1"/>
</dbReference>
<dbReference type="Gene3D" id="1.20.120.450">
    <property type="entry name" value="dinb family like domain"/>
    <property type="match status" value="1"/>
</dbReference>
<organism evidence="2 3">
    <name type="scientific">Actinophytocola xanthii</name>
    <dbReference type="NCBI Taxonomy" id="1912961"/>
    <lineage>
        <taxon>Bacteria</taxon>
        <taxon>Bacillati</taxon>
        <taxon>Actinomycetota</taxon>
        <taxon>Actinomycetes</taxon>
        <taxon>Pseudonocardiales</taxon>
        <taxon>Pseudonocardiaceae</taxon>
    </lineage>
</organism>
<dbReference type="InterPro" id="IPR024344">
    <property type="entry name" value="MDMPI_metal-binding"/>
</dbReference>
<reference evidence="2 3" key="1">
    <citation type="submission" date="2016-12" db="EMBL/GenBank/DDBJ databases">
        <title>The draft genome sequence of Actinophytocola sp. 11-183.</title>
        <authorList>
            <person name="Wang W."/>
            <person name="Yuan L."/>
        </authorList>
    </citation>
    <scope>NUCLEOTIDE SEQUENCE [LARGE SCALE GENOMIC DNA]</scope>
    <source>
        <strain evidence="2 3">11-183</strain>
    </source>
</reference>
<dbReference type="GO" id="GO:0046872">
    <property type="term" value="F:metal ion binding"/>
    <property type="evidence" value="ECO:0007669"/>
    <property type="project" value="InterPro"/>
</dbReference>
<evidence type="ECO:0000313" key="2">
    <source>
        <dbReference type="EMBL" id="OLF16547.1"/>
    </source>
</evidence>
<name>A0A1Q8CQA7_9PSEU</name>
<dbReference type="EMBL" id="MSIE01000028">
    <property type="protein sequence ID" value="OLF16547.1"/>
    <property type="molecule type" value="Genomic_DNA"/>
</dbReference>
<dbReference type="InterPro" id="IPR017520">
    <property type="entry name" value="CHP03086"/>
</dbReference>
<protein>
    <submittedName>
        <fullName evidence="2">TIGR03086 family protein</fullName>
    </submittedName>
</protein>
<accession>A0A1Q8CQA7</accession>
<keyword evidence="3" id="KW-1185">Reference proteome</keyword>
<dbReference type="InterPro" id="IPR034660">
    <property type="entry name" value="DinB/YfiT-like"/>
</dbReference>
<dbReference type="SUPFAM" id="SSF109854">
    <property type="entry name" value="DinB/YfiT-like putative metalloenzymes"/>
    <property type="match status" value="1"/>
</dbReference>
<sequence length="194" mass="20714">MELHEMMAKAAAAAVEVARNVKPDQLEDPTPCPDWDVRALVNHLMFWSAFRSELAARKQPVPADDPVTEETDFTRDPHWAATLESRLERVTAAWGEPGATEGQTGLAGGSMPAGLIGTMMVGELVVHGWDLARATGQRLEVDDAVAEAVNGMVSTMAPQGREMGVFGAEVAVPAEASPLDRVLGMSGRDPAWTP</sequence>
<evidence type="ECO:0000259" key="1">
    <source>
        <dbReference type="Pfam" id="PF11716"/>
    </source>
</evidence>
<dbReference type="InterPro" id="IPR017517">
    <property type="entry name" value="Maleyloyr_isom"/>
</dbReference>
<dbReference type="Proteomes" id="UP000185596">
    <property type="component" value="Unassembled WGS sequence"/>
</dbReference>
<feature type="domain" description="Mycothiol-dependent maleylpyruvate isomerase metal-binding" evidence="1">
    <location>
        <begin position="9"/>
        <end position="132"/>
    </location>
</feature>
<dbReference type="AlphaFoldDB" id="A0A1Q8CQA7"/>